<comment type="caution">
    <text evidence="7">The sequence shown here is derived from an EMBL/GenBank/DDBJ whole genome shotgun (WGS) entry which is preliminary data.</text>
</comment>
<dbReference type="SUPFAM" id="SSF54928">
    <property type="entry name" value="RNA-binding domain, RBD"/>
    <property type="match status" value="1"/>
</dbReference>
<dbReference type="InterPro" id="IPR012340">
    <property type="entry name" value="NA-bd_OB-fold"/>
</dbReference>
<organism evidence="7 8">
    <name type="scientific">Funneliformis mosseae</name>
    <name type="common">Endomycorrhizal fungus</name>
    <name type="synonym">Glomus mosseae</name>
    <dbReference type="NCBI Taxonomy" id="27381"/>
    <lineage>
        <taxon>Eukaryota</taxon>
        <taxon>Fungi</taxon>
        <taxon>Fungi incertae sedis</taxon>
        <taxon>Mucoromycota</taxon>
        <taxon>Glomeromycotina</taxon>
        <taxon>Glomeromycetes</taxon>
        <taxon>Glomerales</taxon>
        <taxon>Glomeraceae</taxon>
        <taxon>Funneliformis</taxon>
    </lineage>
</organism>
<keyword evidence="8" id="KW-1185">Reference proteome</keyword>
<dbReference type="InterPro" id="IPR039722">
    <property type="entry name" value="Upf3"/>
</dbReference>
<dbReference type="PANTHER" id="PTHR13112">
    <property type="entry name" value="UPF3 REGULATOR OF NONSENSE TRANSCRIPTS-LIKE PROTEIN"/>
    <property type="match status" value="1"/>
</dbReference>
<feature type="compositionally biased region" description="Basic residues" evidence="5">
    <location>
        <begin position="244"/>
        <end position="253"/>
    </location>
</feature>
<keyword evidence="4" id="KW-0539">Nucleus</keyword>
<evidence type="ECO:0000256" key="2">
    <source>
        <dbReference type="ARBA" id="ARBA00005991"/>
    </source>
</evidence>
<dbReference type="GO" id="GO:0000184">
    <property type="term" value="P:nuclear-transcribed mRNA catabolic process, nonsense-mediated decay"/>
    <property type="evidence" value="ECO:0007669"/>
    <property type="project" value="UniProtKB-KW"/>
</dbReference>
<dbReference type="GO" id="GO:0005737">
    <property type="term" value="C:cytoplasm"/>
    <property type="evidence" value="ECO:0007669"/>
    <property type="project" value="TreeGrafter"/>
</dbReference>
<feature type="compositionally biased region" description="Polar residues" evidence="5">
    <location>
        <begin position="216"/>
        <end position="226"/>
    </location>
</feature>
<evidence type="ECO:0000313" key="8">
    <source>
        <dbReference type="Proteomes" id="UP000789375"/>
    </source>
</evidence>
<dbReference type="InterPro" id="IPR012677">
    <property type="entry name" value="Nucleotide-bd_a/b_plait_sf"/>
</dbReference>
<name>A0A9N9FKC0_FUNMO</name>
<evidence type="ECO:0000313" key="7">
    <source>
        <dbReference type="EMBL" id="CAG8539448.1"/>
    </source>
</evidence>
<keyword evidence="3" id="KW-0866">Nonsense-mediated mRNA decay</keyword>
<feature type="compositionally biased region" description="Basic and acidic residues" evidence="5">
    <location>
        <begin position="357"/>
        <end position="367"/>
    </location>
</feature>
<feature type="domain" description="UPF3" evidence="6">
    <location>
        <begin position="7"/>
        <end position="188"/>
    </location>
</feature>
<feature type="non-terminal residue" evidence="7">
    <location>
        <position position="1"/>
    </location>
</feature>
<sequence>HSKNATKTKVVVRRLPPLILEQVFFESVEQWVNKETCTWSRFHQGRISKSKNKESIFSRAYLHFKTVEQVLEFHRGYDNHLFVDRQGNENRAVVEFAIYQKLPKEHKKPNPKQGTIETDPDYLAFLESLKVEETQHATTKEPGVLLESGATQLERLEARLANAAAINAANAVEKPKTTPLIEHLRALKSAKSKSQLTKQAQIAILSPPGSPAKGTGSKTVKQSQHSRAVHANEANQSFQYTGKPTKKERRKREREKERREKEKGKEKDKKIEEENNNKYIEKEKGKEFEEIDIEKSREKAREKENHRERDRDRERERRREKKPERERQKFREREKKSQAAEASMSVPPTITIVPRPQTEEREKETRRAPVKITIQRRQKEQIRQFIQPSLIKKELDTIETNSKETIDKEVVINESRVKDQKDLQEEIPKVDDKDAVSNTSSSTSNTAVTRTPIMNVPSSSYRRRDRSRKHGTDVKQPELLMASSKYISCPIINVIRQQEVVYPTCDYCGKKLKLPYEKRISKLLIEQSNDNKNNLGNDEKQGHQENKKSKLQVEDRYSLRCFRCHIIYKHTEISYRYRICIMVSINDYLYRVTIFGESLDRIFGCTAKEFEIFKTRSIFDMNAFEFNLNTFNALDYVINGELCLLEFSNHYYKLLKDLNDNNIDVIANNIQIMKPNSYLNVVGYFRNYYNNYEEKWNKFFYMINKLDERLIERLDGELEEVIVDNIYQNRIQEDDEIQEQISKIVFDTEIFIDSAEFEHLDIELLYCQGLYLEDSFNNLEDSDILEWDPILADSDYYLKIE</sequence>
<comment type="similarity">
    <text evidence="2">Belongs to the RENT3 family.</text>
</comment>
<evidence type="ECO:0000256" key="5">
    <source>
        <dbReference type="SAM" id="MobiDB-lite"/>
    </source>
</evidence>
<protein>
    <submittedName>
        <fullName evidence="7">12590_t:CDS:1</fullName>
    </submittedName>
</protein>
<comment type="subcellular location">
    <subcellularLocation>
        <location evidence="1">Nucleus</location>
    </subcellularLocation>
</comment>
<dbReference type="PANTHER" id="PTHR13112:SF0">
    <property type="entry name" value="FI21285P1"/>
    <property type="match status" value="1"/>
</dbReference>
<evidence type="ECO:0000256" key="4">
    <source>
        <dbReference type="ARBA" id="ARBA00023242"/>
    </source>
</evidence>
<dbReference type="CDD" id="cd12455">
    <property type="entry name" value="RRM_like_Smg4_UPF3"/>
    <property type="match status" value="1"/>
</dbReference>
<feature type="compositionally biased region" description="Polar residues" evidence="5">
    <location>
        <begin position="233"/>
        <end position="242"/>
    </location>
</feature>
<dbReference type="GO" id="GO:0045727">
    <property type="term" value="P:positive regulation of translation"/>
    <property type="evidence" value="ECO:0007669"/>
    <property type="project" value="TreeGrafter"/>
</dbReference>
<dbReference type="GO" id="GO:0003729">
    <property type="term" value="F:mRNA binding"/>
    <property type="evidence" value="ECO:0007669"/>
    <property type="project" value="TreeGrafter"/>
</dbReference>
<evidence type="ECO:0000259" key="6">
    <source>
        <dbReference type="Pfam" id="PF03467"/>
    </source>
</evidence>
<feature type="compositionally biased region" description="Basic and acidic residues" evidence="5">
    <location>
        <begin position="254"/>
        <end position="338"/>
    </location>
</feature>
<feature type="region of interest" description="Disordered" evidence="5">
    <location>
        <begin position="204"/>
        <end position="367"/>
    </location>
</feature>
<dbReference type="Proteomes" id="UP000789375">
    <property type="component" value="Unassembled WGS sequence"/>
</dbReference>
<dbReference type="GO" id="GO:0005730">
    <property type="term" value="C:nucleolus"/>
    <property type="evidence" value="ECO:0007669"/>
    <property type="project" value="TreeGrafter"/>
</dbReference>
<reference evidence="7" key="1">
    <citation type="submission" date="2021-06" db="EMBL/GenBank/DDBJ databases">
        <authorList>
            <person name="Kallberg Y."/>
            <person name="Tangrot J."/>
            <person name="Rosling A."/>
        </authorList>
    </citation>
    <scope>NUCLEOTIDE SEQUENCE</scope>
    <source>
        <strain evidence="7">87-6 pot B 2015</strain>
    </source>
</reference>
<dbReference type="AlphaFoldDB" id="A0A9N9FKC0"/>
<evidence type="ECO:0000256" key="3">
    <source>
        <dbReference type="ARBA" id="ARBA00023161"/>
    </source>
</evidence>
<dbReference type="Gene3D" id="3.30.70.330">
    <property type="match status" value="1"/>
</dbReference>
<proteinExistence type="inferred from homology"/>
<dbReference type="Gene3D" id="2.40.50.140">
    <property type="entry name" value="Nucleic acid-binding proteins"/>
    <property type="match status" value="1"/>
</dbReference>
<accession>A0A9N9FKC0</accession>
<gene>
    <name evidence="7" type="ORF">FMOSSE_LOCUS5906</name>
</gene>
<feature type="compositionally biased region" description="Low complexity" evidence="5">
    <location>
        <begin position="436"/>
        <end position="449"/>
    </location>
</feature>
<dbReference type="Pfam" id="PF03467">
    <property type="entry name" value="Smg4_UPF3"/>
    <property type="match status" value="1"/>
</dbReference>
<evidence type="ECO:0000256" key="1">
    <source>
        <dbReference type="ARBA" id="ARBA00004123"/>
    </source>
</evidence>
<dbReference type="InterPro" id="IPR035979">
    <property type="entry name" value="RBD_domain_sf"/>
</dbReference>
<feature type="region of interest" description="Disordered" evidence="5">
    <location>
        <begin position="422"/>
        <end position="473"/>
    </location>
</feature>
<dbReference type="InterPro" id="IPR005120">
    <property type="entry name" value="UPF3_dom"/>
</dbReference>
<feature type="compositionally biased region" description="Basic and acidic residues" evidence="5">
    <location>
        <begin position="422"/>
        <end position="435"/>
    </location>
</feature>
<dbReference type="EMBL" id="CAJVPP010001179">
    <property type="protein sequence ID" value="CAG8539448.1"/>
    <property type="molecule type" value="Genomic_DNA"/>
</dbReference>